<keyword evidence="2" id="KW-1185">Reference proteome</keyword>
<sequence length="198" mass="22286">MVAVLLRKGKPMNVIFYFITTSVVLFSCTLNKVNETTPSEKTVDPPSEPVEIFNKDYNVQIKITEYIPYCGGAAPGPDQLNNSVSYTGKLIVTNLSDDTQTELLPNAGVYQIQLRPGAYTIKEAYKNLPFTEFMAQNQRSGMYYMDGTEECYKKWWQSNLFEFEVTDIDTLINLETSIGSSCFTGTNPCLQYTGPYPP</sequence>
<evidence type="ECO:0000313" key="2">
    <source>
        <dbReference type="Proteomes" id="UP000683507"/>
    </source>
</evidence>
<protein>
    <recommendedName>
        <fullName evidence="3">Prealbumin-like fold domain-containing protein</fullName>
    </recommendedName>
</protein>
<dbReference type="KEGG" id="ptan:CRYO30217_02399"/>
<proteinExistence type="predicted"/>
<organism evidence="1 2">
    <name type="scientific">Parvicella tangerina</name>
    <dbReference type="NCBI Taxonomy" id="2829795"/>
    <lineage>
        <taxon>Bacteria</taxon>
        <taxon>Pseudomonadati</taxon>
        <taxon>Bacteroidota</taxon>
        <taxon>Flavobacteriia</taxon>
        <taxon>Flavobacteriales</taxon>
        <taxon>Parvicellaceae</taxon>
        <taxon>Parvicella</taxon>
    </lineage>
</organism>
<reference evidence="1" key="1">
    <citation type="submission" date="2021-04" db="EMBL/GenBank/DDBJ databases">
        <authorList>
            <person name="Rodrigo-Torres L."/>
            <person name="Arahal R. D."/>
            <person name="Lucena T."/>
        </authorList>
    </citation>
    <scope>NUCLEOTIDE SEQUENCE</scope>
    <source>
        <strain evidence="1">AS29M-1</strain>
    </source>
</reference>
<dbReference type="EMBL" id="OU015584">
    <property type="protein sequence ID" value="CAG5084182.1"/>
    <property type="molecule type" value="Genomic_DNA"/>
</dbReference>
<evidence type="ECO:0000313" key="1">
    <source>
        <dbReference type="EMBL" id="CAG5084182.1"/>
    </source>
</evidence>
<dbReference type="AlphaFoldDB" id="A0A916JP93"/>
<accession>A0A916JP93</accession>
<name>A0A916JP93_9FLAO</name>
<gene>
    <name evidence="1" type="ORF">CRYO30217_02399</name>
</gene>
<dbReference type="Proteomes" id="UP000683507">
    <property type="component" value="Chromosome"/>
</dbReference>
<evidence type="ECO:0008006" key="3">
    <source>
        <dbReference type="Google" id="ProtNLM"/>
    </source>
</evidence>
<dbReference type="PROSITE" id="PS51257">
    <property type="entry name" value="PROKAR_LIPOPROTEIN"/>
    <property type="match status" value="1"/>
</dbReference>